<keyword evidence="1" id="KW-0808">Transferase</keyword>
<comment type="catalytic activity">
    <reaction evidence="5">
        <text>dopamine + (9Z)-octadecenoyl-CoA = N-(9Z-octadecanoyl)-dopamine + CoA + H(+)</text>
        <dbReference type="Rhea" id="RHEA:51380"/>
        <dbReference type="ChEBI" id="CHEBI:15378"/>
        <dbReference type="ChEBI" id="CHEBI:31883"/>
        <dbReference type="ChEBI" id="CHEBI:57287"/>
        <dbReference type="ChEBI" id="CHEBI:57387"/>
        <dbReference type="ChEBI" id="CHEBI:59905"/>
    </reaction>
    <physiologicalReaction direction="left-to-right" evidence="5">
        <dbReference type="Rhea" id="RHEA:51381"/>
    </physiologicalReaction>
</comment>
<evidence type="ECO:0000256" key="11">
    <source>
        <dbReference type="ARBA" id="ARBA00052335"/>
    </source>
</evidence>
<dbReference type="Gene3D" id="3.40.630.30">
    <property type="match status" value="1"/>
</dbReference>
<comment type="catalytic activity">
    <reaction evidence="7">
        <text>serotonin + (5Z,8Z,11Z,14Z)-eicosatetraenoyl-CoA = N-[(5Z,8Z,11Z,14Z)-eicosatetraenoyl]-serotonin + CoA + H(+)</text>
        <dbReference type="Rhea" id="RHEA:51396"/>
        <dbReference type="ChEBI" id="CHEBI:15378"/>
        <dbReference type="ChEBI" id="CHEBI:57287"/>
        <dbReference type="ChEBI" id="CHEBI:57368"/>
        <dbReference type="ChEBI" id="CHEBI:132255"/>
        <dbReference type="ChEBI" id="CHEBI:350546"/>
    </reaction>
    <physiologicalReaction direction="left-to-right" evidence="7">
        <dbReference type="Rhea" id="RHEA:51397"/>
    </physiologicalReaction>
</comment>
<feature type="domain" description="N-acetyltransferase" evidence="13">
    <location>
        <begin position="91"/>
        <end position="223"/>
    </location>
</feature>
<organism evidence="14 15">
    <name type="scientific">Cylicocyclus nassatus</name>
    <name type="common">Nematode worm</name>
    <dbReference type="NCBI Taxonomy" id="53992"/>
    <lineage>
        <taxon>Eukaryota</taxon>
        <taxon>Metazoa</taxon>
        <taxon>Ecdysozoa</taxon>
        <taxon>Nematoda</taxon>
        <taxon>Chromadorea</taxon>
        <taxon>Rhabditida</taxon>
        <taxon>Rhabditina</taxon>
        <taxon>Rhabditomorpha</taxon>
        <taxon>Strongyloidea</taxon>
        <taxon>Strongylidae</taxon>
        <taxon>Cylicocyclus</taxon>
    </lineage>
</organism>
<dbReference type="Pfam" id="PF00583">
    <property type="entry name" value="Acetyltransf_1"/>
    <property type="match status" value="1"/>
</dbReference>
<evidence type="ECO:0000256" key="12">
    <source>
        <dbReference type="ARBA" id="ARBA00052491"/>
    </source>
</evidence>
<comment type="catalytic activity">
    <reaction evidence="8">
        <text>dopamine + acetyl-CoA = N-acetyldopamine + CoA + H(+)</text>
        <dbReference type="Rhea" id="RHEA:51388"/>
        <dbReference type="ChEBI" id="CHEBI:15378"/>
        <dbReference type="ChEBI" id="CHEBI:57287"/>
        <dbReference type="ChEBI" id="CHEBI:57288"/>
        <dbReference type="ChEBI" id="CHEBI:59905"/>
        <dbReference type="ChEBI" id="CHEBI:125678"/>
    </reaction>
    <physiologicalReaction direction="left-to-right" evidence="8">
        <dbReference type="Rhea" id="RHEA:51389"/>
    </physiologicalReaction>
</comment>
<reference evidence="14" key="1">
    <citation type="submission" date="2023-07" db="EMBL/GenBank/DDBJ databases">
        <authorList>
            <consortium name="CYATHOMIX"/>
        </authorList>
    </citation>
    <scope>NUCLEOTIDE SEQUENCE</scope>
    <source>
        <strain evidence="14">N/A</strain>
    </source>
</reference>
<dbReference type="PROSITE" id="PS51186">
    <property type="entry name" value="GNAT"/>
    <property type="match status" value="1"/>
</dbReference>
<evidence type="ECO:0000256" key="2">
    <source>
        <dbReference type="ARBA" id="ARBA00037926"/>
    </source>
</evidence>
<dbReference type="FunFam" id="3.40.630.30:FF:000046">
    <property type="entry name" value="Dopamine N-acetyltransferase"/>
    <property type="match status" value="1"/>
</dbReference>
<dbReference type="EMBL" id="CATQJL010000316">
    <property type="protein sequence ID" value="CAJ0606779.1"/>
    <property type="molecule type" value="Genomic_DNA"/>
</dbReference>
<evidence type="ECO:0000259" key="13">
    <source>
        <dbReference type="PROSITE" id="PS51186"/>
    </source>
</evidence>
<dbReference type="Proteomes" id="UP001176961">
    <property type="component" value="Unassembled WGS sequence"/>
</dbReference>
<accession>A0AA36HAS9</accession>
<gene>
    <name evidence="14" type="ORF">CYNAS_LOCUS18762</name>
</gene>
<proteinExistence type="inferred from homology"/>
<comment type="pathway">
    <text evidence="2">Aromatic compound metabolism; melatonin biosynthesis; melatonin from serotonin: step 1/2.</text>
</comment>
<dbReference type="AlphaFoldDB" id="A0AA36HAS9"/>
<evidence type="ECO:0000313" key="14">
    <source>
        <dbReference type="EMBL" id="CAJ0606779.1"/>
    </source>
</evidence>
<evidence type="ECO:0000256" key="1">
    <source>
        <dbReference type="ARBA" id="ARBA00022679"/>
    </source>
</evidence>
<dbReference type="EC" id="2.3.1.87" evidence="4"/>
<evidence type="ECO:0000256" key="10">
    <source>
        <dbReference type="ARBA" id="ARBA00052178"/>
    </source>
</evidence>
<name>A0AA36HAS9_CYLNA</name>
<dbReference type="SUPFAM" id="SSF55729">
    <property type="entry name" value="Acyl-CoA N-acyltransferases (Nat)"/>
    <property type="match status" value="1"/>
</dbReference>
<protein>
    <recommendedName>
        <fullName evidence="4">aralkylamine N-acetyltransferase</fullName>
        <ecNumber evidence="4">2.3.1.87</ecNumber>
    </recommendedName>
</protein>
<evidence type="ECO:0000256" key="5">
    <source>
        <dbReference type="ARBA" id="ARBA00050189"/>
    </source>
</evidence>
<evidence type="ECO:0000256" key="4">
    <source>
        <dbReference type="ARBA" id="ARBA00039114"/>
    </source>
</evidence>
<dbReference type="InterPro" id="IPR016181">
    <property type="entry name" value="Acyl_CoA_acyltransferase"/>
</dbReference>
<evidence type="ECO:0000256" key="3">
    <source>
        <dbReference type="ARBA" id="ARBA00038182"/>
    </source>
</evidence>
<dbReference type="PANTHER" id="PTHR20905">
    <property type="entry name" value="N-ACETYLTRANSFERASE-RELATED"/>
    <property type="match status" value="1"/>
</dbReference>
<dbReference type="PANTHER" id="PTHR20905:SF1">
    <property type="entry name" value="AT07410P-RELATED"/>
    <property type="match status" value="1"/>
</dbReference>
<comment type="catalytic activity">
    <reaction evidence="12">
        <text>serotonin + acetyl-CoA = N-acetylserotonin + CoA + H(+)</text>
        <dbReference type="Rhea" id="RHEA:25217"/>
        <dbReference type="ChEBI" id="CHEBI:15378"/>
        <dbReference type="ChEBI" id="CHEBI:17697"/>
        <dbReference type="ChEBI" id="CHEBI:57287"/>
        <dbReference type="ChEBI" id="CHEBI:57288"/>
        <dbReference type="ChEBI" id="CHEBI:350546"/>
        <dbReference type="EC" id="2.3.1.87"/>
    </reaction>
    <physiologicalReaction direction="left-to-right" evidence="12">
        <dbReference type="Rhea" id="RHEA:25218"/>
    </physiologicalReaction>
</comment>
<evidence type="ECO:0000256" key="9">
    <source>
        <dbReference type="ARBA" id="ARBA00051823"/>
    </source>
</evidence>
<evidence type="ECO:0000256" key="8">
    <source>
        <dbReference type="ARBA" id="ARBA00051711"/>
    </source>
</evidence>
<comment type="catalytic activity">
    <reaction evidence="10">
        <text>serotonin + hexadecanoyl-CoA = N-hexadecanoyl-serotonin + CoA + H(+)</text>
        <dbReference type="Rhea" id="RHEA:51384"/>
        <dbReference type="ChEBI" id="CHEBI:15378"/>
        <dbReference type="ChEBI" id="CHEBI:57287"/>
        <dbReference type="ChEBI" id="CHEBI:57379"/>
        <dbReference type="ChEBI" id="CHEBI:134059"/>
        <dbReference type="ChEBI" id="CHEBI:350546"/>
    </reaction>
    <physiologicalReaction direction="left-to-right" evidence="10">
        <dbReference type="Rhea" id="RHEA:51385"/>
    </physiologicalReaction>
</comment>
<sequence>MARESSKGYGFWHGIDEEVFDGLRFAVATRKHAEDIKKFMSSEFGTHEPITSSLAATPAELRDFFHDLAESGYSHEKYSTVVYDDKRLIAAILCSVSQCEDVVKSPPINLETHDFAEDIAQGPYKQHKANQLVTFVTALQQKQDLLFGSGSKVFKLDICAVNIDYRGQGLCKELVRRAVETAKTAECDWVAVAATASASQGLLSRLGFETLYEIPYTMFRENGVAVFQNLHDGCESGKFMALRVT</sequence>
<comment type="catalytic activity">
    <reaction evidence="6">
        <text>serotonin + octadecanoyl-CoA = N-octadecanoyl-serotonin + CoA + H(+)</text>
        <dbReference type="Rhea" id="RHEA:51400"/>
        <dbReference type="ChEBI" id="CHEBI:15378"/>
        <dbReference type="ChEBI" id="CHEBI:57287"/>
        <dbReference type="ChEBI" id="CHEBI:57394"/>
        <dbReference type="ChEBI" id="CHEBI:134065"/>
        <dbReference type="ChEBI" id="CHEBI:350546"/>
    </reaction>
    <physiologicalReaction direction="left-to-right" evidence="6">
        <dbReference type="Rhea" id="RHEA:51401"/>
    </physiologicalReaction>
</comment>
<dbReference type="InterPro" id="IPR000182">
    <property type="entry name" value="GNAT_dom"/>
</dbReference>
<comment type="similarity">
    <text evidence="3">Belongs to the acetyltransferase family. AANAT subfamily.</text>
</comment>
<comment type="catalytic activity">
    <reaction evidence="11">
        <text>dopamine + hexadecanoyl-CoA = N-hexadecanoyl-dopamine + CoA + H(+)</text>
        <dbReference type="Rhea" id="RHEA:51376"/>
        <dbReference type="ChEBI" id="CHEBI:15378"/>
        <dbReference type="ChEBI" id="CHEBI:57287"/>
        <dbReference type="ChEBI" id="CHEBI:57379"/>
        <dbReference type="ChEBI" id="CHEBI:59905"/>
        <dbReference type="ChEBI" id="CHEBI:134058"/>
    </reaction>
    <physiologicalReaction direction="left-to-right" evidence="11">
        <dbReference type="Rhea" id="RHEA:51377"/>
    </physiologicalReaction>
</comment>
<evidence type="ECO:0000313" key="15">
    <source>
        <dbReference type="Proteomes" id="UP001176961"/>
    </source>
</evidence>
<evidence type="ECO:0000256" key="6">
    <source>
        <dbReference type="ARBA" id="ARBA00050849"/>
    </source>
</evidence>
<keyword evidence="15" id="KW-1185">Reference proteome</keyword>
<comment type="catalytic activity">
    <reaction evidence="9">
        <text>serotonin + (9Z)-octadecenoyl-CoA = N-(9Z-octadecenoyl)-serotonin + CoA + H(+)</text>
        <dbReference type="Rhea" id="RHEA:51392"/>
        <dbReference type="ChEBI" id="CHEBI:15378"/>
        <dbReference type="ChEBI" id="CHEBI:57287"/>
        <dbReference type="ChEBI" id="CHEBI:57387"/>
        <dbReference type="ChEBI" id="CHEBI:134064"/>
        <dbReference type="ChEBI" id="CHEBI:350546"/>
    </reaction>
    <physiologicalReaction direction="left-to-right" evidence="9">
        <dbReference type="Rhea" id="RHEA:51393"/>
    </physiologicalReaction>
</comment>
<dbReference type="GO" id="GO:0004059">
    <property type="term" value="F:aralkylamine N-acetyltransferase activity"/>
    <property type="evidence" value="ECO:0007669"/>
    <property type="project" value="UniProtKB-EC"/>
</dbReference>
<comment type="caution">
    <text evidence="14">The sequence shown here is derived from an EMBL/GenBank/DDBJ whole genome shotgun (WGS) entry which is preliminary data.</text>
</comment>
<evidence type="ECO:0000256" key="7">
    <source>
        <dbReference type="ARBA" id="ARBA00051284"/>
    </source>
</evidence>